<comment type="caution">
    <text evidence="2">The sequence shown here is derived from an EMBL/GenBank/DDBJ whole genome shotgun (WGS) entry which is preliminary data.</text>
</comment>
<reference evidence="2 3" key="1">
    <citation type="submission" date="2020-01" db="EMBL/GenBank/DDBJ databases">
        <authorList>
            <person name="Chen J."/>
            <person name="Zhu S."/>
            <person name="Yang J."/>
        </authorList>
    </citation>
    <scope>NUCLEOTIDE SEQUENCE [LARGE SCALE GENOMIC DNA]</scope>
    <source>
        <strain evidence="2 3">345S023</strain>
    </source>
</reference>
<feature type="signal peptide" evidence="1">
    <location>
        <begin position="1"/>
        <end position="25"/>
    </location>
</feature>
<evidence type="ECO:0000256" key="1">
    <source>
        <dbReference type="SAM" id="SignalP"/>
    </source>
</evidence>
<dbReference type="RefSeq" id="WP_163085789.1">
    <property type="nucleotide sequence ID" value="NZ_JAAAWN010000013.1"/>
</dbReference>
<keyword evidence="1" id="KW-0732">Signal</keyword>
<sequence length="149" mass="17648">MKRTFKLFIVVVAYFIAVTSFNTMADERVFKEGNYWEIAAIEVKDGHWLNYGNHLANEWRSSMEFAKSKGWIVDYKVISNLHPRDGEASLYLLTIFTDWASEAENEERYAAWIEWSKKSLDKMEEQSGERVTMRRIMGEQLMQELTFRN</sequence>
<accession>A0A7X5LLZ3</accession>
<gene>
    <name evidence="2" type="ORF">GTH32_11265</name>
</gene>
<protein>
    <recommendedName>
        <fullName evidence="4">NIPSNAP domain-containing protein</fullName>
    </recommendedName>
</protein>
<dbReference type="EMBL" id="JAAAWN010000013">
    <property type="protein sequence ID" value="NDV91764.1"/>
    <property type="molecule type" value="Genomic_DNA"/>
</dbReference>
<proteinExistence type="predicted"/>
<evidence type="ECO:0008006" key="4">
    <source>
        <dbReference type="Google" id="ProtNLM"/>
    </source>
</evidence>
<dbReference type="Proteomes" id="UP000470213">
    <property type="component" value="Unassembled WGS sequence"/>
</dbReference>
<organism evidence="2 3">
    <name type="scientific">Alteromonas profundi</name>
    <dbReference type="NCBI Taxonomy" id="2696062"/>
    <lineage>
        <taxon>Bacteria</taxon>
        <taxon>Pseudomonadati</taxon>
        <taxon>Pseudomonadota</taxon>
        <taxon>Gammaproteobacteria</taxon>
        <taxon>Alteromonadales</taxon>
        <taxon>Alteromonadaceae</taxon>
        <taxon>Alteromonas/Salinimonas group</taxon>
        <taxon>Alteromonas</taxon>
    </lineage>
</organism>
<feature type="chain" id="PRO_5031308124" description="NIPSNAP domain-containing protein" evidence="1">
    <location>
        <begin position="26"/>
        <end position="149"/>
    </location>
</feature>
<evidence type="ECO:0000313" key="3">
    <source>
        <dbReference type="Proteomes" id="UP000470213"/>
    </source>
</evidence>
<keyword evidence="3" id="KW-1185">Reference proteome</keyword>
<evidence type="ECO:0000313" key="2">
    <source>
        <dbReference type="EMBL" id="NDV91764.1"/>
    </source>
</evidence>
<name>A0A7X5LLZ3_9ALTE</name>
<dbReference type="AlphaFoldDB" id="A0A7X5LLZ3"/>